<dbReference type="InterPro" id="IPR039421">
    <property type="entry name" value="Type_1_exporter"/>
</dbReference>
<dbReference type="AlphaFoldDB" id="A0A366DMM2"/>
<protein>
    <submittedName>
        <fullName evidence="12">ATP-binding cassette subfamily C protein CydD</fullName>
    </submittedName>
</protein>
<evidence type="ECO:0000256" key="5">
    <source>
        <dbReference type="ARBA" id="ARBA00022840"/>
    </source>
</evidence>
<dbReference type="Pfam" id="PF00005">
    <property type="entry name" value="ABC_tran"/>
    <property type="match status" value="1"/>
</dbReference>
<dbReference type="SMART" id="SM00382">
    <property type="entry name" value="AAA"/>
    <property type="match status" value="1"/>
</dbReference>
<keyword evidence="6 9" id="KW-1133">Transmembrane helix</keyword>
<keyword evidence="7 9" id="KW-0472">Membrane</keyword>
<dbReference type="InterPro" id="IPR003439">
    <property type="entry name" value="ABC_transporter-like_ATP-bd"/>
</dbReference>
<keyword evidence="3 9" id="KW-0812">Transmembrane</keyword>
<dbReference type="Gene3D" id="1.20.1560.10">
    <property type="entry name" value="ABC transporter type 1, transmembrane domain"/>
    <property type="match status" value="1"/>
</dbReference>
<dbReference type="SUPFAM" id="SSF52540">
    <property type="entry name" value="P-loop containing nucleoside triphosphate hydrolases"/>
    <property type="match status" value="1"/>
</dbReference>
<comment type="caution">
    <text evidence="12">The sequence shown here is derived from an EMBL/GenBank/DDBJ whole genome shotgun (WGS) entry which is preliminary data.</text>
</comment>
<dbReference type="GO" id="GO:0140359">
    <property type="term" value="F:ABC-type transporter activity"/>
    <property type="evidence" value="ECO:0007669"/>
    <property type="project" value="InterPro"/>
</dbReference>
<proteinExistence type="predicted"/>
<keyword evidence="5 12" id="KW-0067">ATP-binding</keyword>
<dbReference type="GO" id="GO:0016887">
    <property type="term" value="F:ATP hydrolysis activity"/>
    <property type="evidence" value="ECO:0007669"/>
    <property type="project" value="InterPro"/>
</dbReference>
<accession>A0A366DMM2</accession>
<evidence type="ECO:0000256" key="9">
    <source>
        <dbReference type="SAM" id="Phobius"/>
    </source>
</evidence>
<feature type="transmembrane region" description="Helical" evidence="9">
    <location>
        <begin position="173"/>
        <end position="191"/>
    </location>
</feature>
<feature type="domain" description="ABC transmembrane type-1" evidence="11">
    <location>
        <begin position="61"/>
        <end position="346"/>
    </location>
</feature>
<name>A0A366DMM2_9HYPH</name>
<dbReference type="GO" id="GO:0005886">
    <property type="term" value="C:plasma membrane"/>
    <property type="evidence" value="ECO:0007669"/>
    <property type="project" value="UniProtKB-SubCell"/>
</dbReference>
<keyword evidence="13" id="KW-1185">Reference proteome</keyword>
<evidence type="ECO:0000313" key="12">
    <source>
        <dbReference type="EMBL" id="RBO90564.1"/>
    </source>
</evidence>
<sequence length="620" mass="65653">MSEALAGSAARPPNMAATRKNPAPEMIAASGSEKPAGAAKPSARRRKRRPQPANLRKGSWLQALAALIWLPQAGLMAYAINELTVSGKVSNLLMIAAGIFALGLLRTAMQGAGERIAYKASRTALSDLRAKSVEALAARSPLDRNRAASGEAASILAEQAEMIVTYWSRYQPVQMKVMTVPFVFLAAVLWYSWAAALVLLVAAPLIPVFMALIGYRAKAASEEQLVEMGQMNGFLLDRLRGLATIRTFHAVDLTAQRLRNNAETLREKTMVVLRIAFLSSAVLELFSALGVAMVAVYIGFHLLGELNFGAWGATLTLGQGLFILLLAPTFFEPLRELSAVWHDRAAGEAAIDALENISAGGMSLTAESTATQAADETDNNYAICLRDVDFNYDSSDEAELLSGFNLAVTKGEHVALLGPSGAGKSTILAMMAGLIAPRNGDVLINGAVLDQNNAEALREQFSWVGQKPHIFSGSVRANITLGRDGFTLNDVQDALKTAALDSVASAAAATDLGENGTGLSGGEGLRLALARAALKSGADIIFADEPTAHLDSETAAKATQGLLVMAQGKTLIVATHDEELARKMGRVIRVDRAAGAQSLHIHADSKDETIAVSSERRAAE</sequence>
<comment type="subcellular location">
    <subcellularLocation>
        <location evidence="1">Cell inner membrane</location>
    </subcellularLocation>
    <subcellularLocation>
        <location evidence="2">Cell membrane</location>
        <topology evidence="2">Multi-pass membrane protein</topology>
    </subcellularLocation>
</comment>
<dbReference type="GO" id="GO:0042883">
    <property type="term" value="P:cysteine transport"/>
    <property type="evidence" value="ECO:0007669"/>
    <property type="project" value="InterPro"/>
</dbReference>
<dbReference type="InterPro" id="IPR027417">
    <property type="entry name" value="P-loop_NTPase"/>
</dbReference>
<dbReference type="GO" id="GO:0005524">
    <property type="term" value="F:ATP binding"/>
    <property type="evidence" value="ECO:0007669"/>
    <property type="project" value="UniProtKB-KW"/>
</dbReference>
<evidence type="ECO:0000256" key="2">
    <source>
        <dbReference type="ARBA" id="ARBA00004651"/>
    </source>
</evidence>
<keyword evidence="4" id="KW-0547">Nucleotide-binding</keyword>
<gene>
    <name evidence="12" type="ORF">DFR47_11234</name>
</gene>
<dbReference type="PROSITE" id="PS50929">
    <property type="entry name" value="ABC_TM1F"/>
    <property type="match status" value="1"/>
</dbReference>
<dbReference type="InterPro" id="IPR003593">
    <property type="entry name" value="AAA+_ATPase"/>
</dbReference>
<evidence type="ECO:0000259" key="11">
    <source>
        <dbReference type="PROSITE" id="PS50929"/>
    </source>
</evidence>
<reference evidence="12 13" key="1">
    <citation type="submission" date="2018-06" db="EMBL/GenBank/DDBJ databases">
        <title>Genomic Encyclopedia of Type Strains, Phase IV (KMG-IV): sequencing the most valuable type-strain genomes for metagenomic binning, comparative biology and taxonomic classification.</title>
        <authorList>
            <person name="Goeker M."/>
        </authorList>
    </citation>
    <scope>NUCLEOTIDE SEQUENCE [LARGE SCALE GENOMIC DNA]</scope>
    <source>
        <strain evidence="12 13">DSM 25619</strain>
    </source>
</reference>
<feature type="domain" description="ABC transporter" evidence="10">
    <location>
        <begin position="385"/>
        <end position="618"/>
    </location>
</feature>
<dbReference type="Pfam" id="PF00664">
    <property type="entry name" value="ABC_membrane"/>
    <property type="match status" value="1"/>
</dbReference>
<feature type="transmembrane region" description="Helical" evidence="9">
    <location>
        <begin position="58"/>
        <end position="80"/>
    </location>
</feature>
<dbReference type="PROSITE" id="PS50893">
    <property type="entry name" value="ABC_TRANSPORTER_2"/>
    <property type="match status" value="1"/>
</dbReference>
<organism evidence="12 13">
    <name type="scientific">Pseudochrobactrum asaccharolyticum</name>
    <dbReference type="NCBI Taxonomy" id="354351"/>
    <lineage>
        <taxon>Bacteria</taxon>
        <taxon>Pseudomonadati</taxon>
        <taxon>Pseudomonadota</taxon>
        <taxon>Alphaproteobacteria</taxon>
        <taxon>Hyphomicrobiales</taxon>
        <taxon>Brucellaceae</taxon>
        <taxon>Pseudochrobactrum</taxon>
    </lineage>
</organism>
<dbReference type="InterPro" id="IPR014216">
    <property type="entry name" value="ABC_transptr_CydD"/>
</dbReference>
<dbReference type="PANTHER" id="PTHR24221:SF261">
    <property type="entry name" value="GLUTATHIONE_L-CYSTEINE TRANSPORT SYSTEM ATP-BINDING_PERMEASE PROTEIN CYDD"/>
    <property type="match status" value="1"/>
</dbReference>
<feature type="region of interest" description="Disordered" evidence="8">
    <location>
        <begin position="1"/>
        <end position="55"/>
    </location>
</feature>
<dbReference type="InterPro" id="IPR036640">
    <property type="entry name" value="ABC1_TM_sf"/>
</dbReference>
<evidence type="ECO:0000313" key="13">
    <source>
        <dbReference type="Proteomes" id="UP000252893"/>
    </source>
</evidence>
<dbReference type="CDD" id="cd03228">
    <property type="entry name" value="ABCC_MRP_Like"/>
    <property type="match status" value="1"/>
</dbReference>
<dbReference type="NCBIfam" id="TIGR02857">
    <property type="entry name" value="CydD"/>
    <property type="match status" value="1"/>
</dbReference>
<feature type="transmembrane region" description="Helical" evidence="9">
    <location>
        <begin position="92"/>
        <end position="109"/>
    </location>
</feature>
<dbReference type="InterPro" id="IPR011527">
    <property type="entry name" value="ABC1_TM_dom"/>
</dbReference>
<evidence type="ECO:0000256" key="3">
    <source>
        <dbReference type="ARBA" id="ARBA00022692"/>
    </source>
</evidence>
<dbReference type="Proteomes" id="UP000252893">
    <property type="component" value="Unassembled WGS sequence"/>
</dbReference>
<dbReference type="PANTHER" id="PTHR24221">
    <property type="entry name" value="ATP-BINDING CASSETTE SUB-FAMILY B"/>
    <property type="match status" value="1"/>
</dbReference>
<dbReference type="Gene3D" id="3.40.50.300">
    <property type="entry name" value="P-loop containing nucleotide triphosphate hydrolases"/>
    <property type="match status" value="1"/>
</dbReference>
<evidence type="ECO:0000259" key="10">
    <source>
        <dbReference type="PROSITE" id="PS50893"/>
    </source>
</evidence>
<evidence type="ECO:0000256" key="1">
    <source>
        <dbReference type="ARBA" id="ARBA00004533"/>
    </source>
</evidence>
<evidence type="ECO:0000256" key="4">
    <source>
        <dbReference type="ARBA" id="ARBA00022741"/>
    </source>
</evidence>
<dbReference type="SUPFAM" id="SSF90123">
    <property type="entry name" value="ABC transporter transmembrane region"/>
    <property type="match status" value="1"/>
</dbReference>
<feature type="transmembrane region" description="Helical" evidence="9">
    <location>
        <begin position="310"/>
        <end position="331"/>
    </location>
</feature>
<dbReference type="EMBL" id="QNRH01000012">
    <property type="protein sequence ID" value="RBO90564.1"/>
    <property type="molecule type" value="Genomic_DNA"/>
</dbReference>
<evidence type="ECO:0000256" key="8">
    <source>
        <dbReference type="SAM" id="MobiDB-lite"/>
    </source>
</evidence>
<feature type="transmembrane region" description="Helical" evidence="9">
    <location>
        <begin position="275"/>
        <end position="298"/>
    </location>
</feature>
<evidence type="ECO:0000256" key="7">
    <source>
        <dbReference type="ARBA" id="ARBA00023136"/>
    </source>
</evidence>
<dbReference type="CDD" id="cd18584">
    <property type="entry name" value="ABC_6TM_AarD_CydD"/>
    <property type="match status" value="1"/>
</dbReference>
<evidence type="ECO:0000256" key="6">
    <source>
        <dbReference type="ARBA" id="ARBA00022989"/>
    </source>
</evidence>
<dbReference type="GO" id="GO:0034040">
    <property type="term" value="F:ATPase-coupled lipid transmembrane transporter activity"/>
    <property type="evidence" value="ECO:0007669"/>
    <property type="project" value="TreeGrafter"/>
</dbReference>